<dbReference type="Proteomes" id="UP000324222">
    <property type="component" value="Unassembled WGS sequence"/>
</dbReference>
<feature type="region of interest" description="Disordered" evidence="1">
    <location>
        <begin position="166"/>
        <end position="196"/>
    </location>
</feature>
<proteinExistence type="predicted"/>
<organism evidence="2 3">
    <name type="scientific">Portunus trituberculatus</name>
    <name type="common">Swimming crab</name>
    <name type="synonym">Neptunus trituberculatus</name>
    <dbReference type="NCBI Taxonomy" id="210409"/>
    <lineage>
        <taxon>Eukaryota</taxon>
        <taxon>Metazoa</taxon>
        <taxon>Ecdysozoa</taxon>
        <taxon>Arthropoda</taxon>
        <taxon>Crustacea</taxon>
        <taxon>Multicrustacea</taxon>
        <taxon>Malacostraca</taxon>
        <taxon>Eumalacostraca</taxon>
        <taxon>Eucarida</taxon>
        <taxon>Decapoda</taxon>
        <taxon>Pleocyemata</taxon>
        <taxon>Brachyura</taxon>
        <taxon>Eubrachyura</taxon>
        <taxon>Portunoidea</taxon>
        <taxon>Portunidae</taxon>
        <taxon>Portuninae</taxon>
        <taxon>Portunus</taxon>
    </lineage>
</organism>
<reference evidence="2 3" key="1">
    <citation type="submission" date="2019-05" db="EMBL/GenBank/DDBJ databases">
        <title>Another draft genome of Portunus trituberculatus and its Hox gene families provides insights of decapod evolution.</title>
        <authorList>
            <person name="Jeong J.-H."/>
            <person name="Song I."/>
            <person name="Kim S."/>
            <person name="Choi T."/>
            <person name="Kim D."/>
            <person name="Ryu S."/>
            <person name="Kim W."/>
        </authorList>
    </citation>
    <scope>NUCLEOTIDE SEQUENCE [LARGE SCALE GENOMIC DNA]</scope>
    <source>
        <tissue evidence="2">Muscle</tissue>
    </source>
</reference>
<keyword evidence="3" id="KW-1185">Reference proteome</keyword>
<protein>
    <submittedName>
        <fullName evidence="2">Uncharacterized protein</fullName>
    </submittedName>
</protein>
<dbReference type="EMBL" id="VSRR010002751">
    <property type="protein sequence ID" value="MPC33054.1"/>
    <property type="molecule type" value="Genomic_DNA"/>
</dbReference>
<accession>A0A5B7EKT6</accession>
<comment type="caution">
    <text evidence="2">The sequence shown here is derived from an EMBL/GenBank/DDBJ whole genome shotgun (WGS) entry which is preliminary data.</text>
</comment>
<evidence type="ECO:0000256" key="1">
    <source>
        <dbReference type="SAM" id="MobiDB-lite"/>
    </source>
</evidence>
<evidence type="ECO:0000313" key="3">
    <source>
        <dbReference type="Proteomes" id="UP000324222"/>
    </source>
</evidence>
<dbReference type="AlphaFoldDB" id="A0A5B7EKT6"/>
<evidence type="ECO:0000313" key="2">
    <source>
        <dbReference type="EMBL" id="MPC33054.1"/>
    </source>
</evidence>
<gene>
    <name evidence="2" type="ORF">E2C01_026393</name>
</gene>
<sequence>METISAGASRQHRHQSPVTPHLRQVVVVVVRRGALQRILLPLPVLRERGGLGVAEEGEGGAHVVGLCHMLEPAGRRAADEGCVPRECLDHGASLPGLPGLPTWGLEAALYLCSGAGEACTLHRRAKVECARRTSFTSFSFDERVGAELPTASPPLVFEARNSRRALREDRENPISVANGAPPPAGTVPEGGRGVGLGVTREGEVCSGGNGDSIDGSLSYTKLRAGAADGIYGQSTEEGVRRLSVGAFMRGRAPAGLLVGRICLMNSPEPRKEATTKTAKGLPVVWEGERLGVAGKREAVAAVSDFLTDGVSGRKLRR</sequence>
<name>A0A5B7EKT6_PORTR</name>